<dbReference type="EMBL" id="CM046393">
    <property type="protein sequence ID" value="KAI8550782.1"/>
    <property type="molecule type" value="Genomic_DNA"/>
</dbReference>
<reference evidence="1" key="1">
    <citation type="submission" date="2022-02" db="EMBL/GenBank/DDBJ databases">
        <title>Plant Genome Project.</title>
        <authorList>
            <person name="Zhang R.-G."/>
        </authorList>
    </citation>
    <scope>NUCLEOTIDE SEQUENCE</scope>
    <source>
        <strain evidence="1">AT1</strain>
    </source>
</reference>
<evidence type="ECO:0000313" key="2">
    <source>
        <dbReference type="Proteomes" id="UP001062846"/>
    </source>
</evidence>
<gene>
    <name evidence="1" type="ORF">RHMOL_Rhmol06G0133900</name>
</gene>
<comment type="caution">
    <text evidence="1">The sequence shown here is derived from an EMBL/GenBank/DDBJ whole genome shotgun (WGS) entry which is preliminary data.</text>
</comment>
<protein>
    <submittedName>
        <fullName evidence="1">Uncharacterized protein</fullName>
    </submittedName>
</protein>
<organism evidence="1 2">
    <name type="scientific">Rhododendron molle</name>
    <name type="common">Chinese azalea</name>
    <name type="synonym">Azalea mollis</name>
    <dbReference type="NCBI Taxonomy" id="49168"/>
    <lineage>
        <taxon>Eukaryota</taxon>
        <taxon>Viridiplantae</taxon>
        <taxon>Streptophyta</taxon>
        <taxon>Embryophyta</taxon>
        <taxon>Tracheophyta</taxon>
        <taxon>Spermatophyta</taxon>
        <taxon>Magnoliopsida</taxon>
        <taxon>eudicotyledons</taxon>
        <taxon>Gunneridae</taxon>
        <taxon>Pentapetalae</taxon>
        <taxon>asterids</taxon>
        <taxon>Ericales</taxon>
        <taxon>Ericaceae</taxon>
        <taxon>Ericoideae</taxon>
        <taxon>Rhodoreae</taxon>
        <taxon>Rhododendron</taxon>
    </lineage>
</organism>
<dbReference type="Proteomes" id="UP001062846">
    <property type="component" value="Chromosome 6"/>
</dbReference>
<proteinExistence type="predicted"/>
<sequence>MNPSLSYLSSSNNVDTIGSIQETGEVAVTRVWRRRELRVEGKATVLELLCQVTGLFALGARCVSGDEPPVHLQTQTVLSSPNPSAGLAHPIIVISSDSESSGDGFAELFIREYLERRRSRRQTSSIASNMSNSSDSNVERDHEYDCGFDTEPEITFTPNHDFRCRA</sequence>
<name>A0ACC0NDT7_RHOML</name>
<evidence type="ECO:0000313" key="1">
    <source>
        <dbReference type="EMBL" id="KAI8550782.1"/>
    </source>
</evidence>
<keyword evidence="2" id="KW-1185">Reference proteome</keyword>
<accession>A0ACC0NDT7</accession>